<feature type="region of interest" description="Disordered" evidence="4">
    <location>
        <begin position="1"/>
        <end position="34"/>
    </location>
</feature>
<proteinExistence type="inferred from homology"/>
<sequence>MKSDAIMGEGVGFDSGNKLKRIRETTNGSKAEEAKYDIKQVDRKPDDDEYTISLSAEFLFDPPEIARFLVPVSVIVKFRERGMESDEMMEEGAGVDSGNKLKRIRETTNGSKVEEAKYDIKQVYPLIRDRKPDDNEYTISLSDEFLFDPPEIARFLDPVSVIFKREKVKHLAHNITTGGNSEIEMCTKELDDMITTDPRLAILLEEHFYELLVGFLCDEQNRVLQVNAVNILIPVVAYTNNREMVIKYIKPSMIPNLLRSKDGNLMVQALWLLRSIVLAFSSRPDIKIKPMIEESLESMTYFVIDHSPDGELLYNAVSFDEKVLFTSSMTLAAICQVHPQLPRDKLVWALTAIKKLLRYGNYEIASNACEGFANLCDGNKAVVVERDDLNYVVEQLIVLIDSGERVNAIIALEALGSIVRWGSDADIQVIIDREGLWRLERLLHKKDKYYVMDPCWILSNITARKEIHIEAVIRHKCIESLVGVIENHKLADVKMEATWAILNAIDGANNHQIICLKNSVKPLWDSLDVFSNYPPIVCACLESLVRKKWVEVTCNGEVVNDAEFKKCLGRLHERQVQLADDDEGLPKSKRLRTTYNTEKHDSKIIFHLNVDF</sequence>
<dbReference type="PANTHER" id="PTHR23316">
    <property type="entry name" value="IMPORTIN ALPHA"/>
    <property type="match status" value="1"/>
</dbReference>
<dbReference type="InterPro" id="IPR016024">
    <property type="entry name" value="ARM-type_fold"/>
</dbReference>
<dbReference type="SUPFAM" id="SSF48371">
    <property type="entry name" value="ARM repeat"/>
    <property type="match status" value="1"/>
</dbReference>
<comment type="similarity">
    <text evidence="1">Belongs to the importin alpha family.</text>
</comment>
<evidence type="ECO:0000256" key="4">
    <source>
        <dbReference type="SAM" id="MobiDB-lite"/>
    </source>
</evidence>
<keyword evidence="6" id="KW-1185">Reference proteome</keyword>
<reference evidence="5" key="2">
    <citation type="submission" date="2023-05" db="EMBL/GenBank/DDBJ databases">
        <authorList>
            <person name="Schelkunov M.I."/>
        </authorList>
    </citation>
    <scope>NUCLEOTIDE SEQUENCE</scope>
    <source>
        <strain evidence="5">Hsosn_3</strain>
        <tissue evidence="5">Leaf</tissue>
    </source>
</reference>
<dbReference type="Proteomes" id="UP001237642">
    <property type="component" value="Unassembled WGS sequence"/>
</dbReference>
<gene>
    <name evidence="5" type="ORF">POM88_013405</name>
</gene>
<dbReference type="AlphaFoldDB" id="A0AAD8IZX8"/>
<dbReference type="GO" id="GO:0015031">
    <property type="term" value="P:protein transport"/>
    <property type="evidence" value="ECO:0007669"/>
    <property type="project" value="UniProtKB-KW"/>
</dbReference>
<dbReference type="EMBL" id="JAUIZM010000003">
    <property type="protein sequence ID" value="KAK1394349.1"/>
    <property type="molecule type" value="Genomic_DNA"/>
</dbReference>
<comment type="caution">
    <text evidence="5">The sequence shown here is derived from an EMBL/GenBank/DDBJ whole genome shotgun (WGS) entry which is preliminary data.</text>
</comment>
<reference evidence="5" key="1">
    <citation type="submission" date="2023-02" db="EMBL/GenBank/DDBJ databases">
        <title>Genome of toxic invasive species Heracleum sosnowskyi carries increased number of genes despite the absence of recent whole-genome duplications.</title>
        <authorList>
            <person name="Schelkunov M."/>
            <person name="Shtratnikova V."/>
            <person name="Makarenko M."/>
            <person name="Klepikova A."/>
            <person name="Omelchenko D."/>
            <person name="Novikova G."/>
            <person name="Obukhova E."/>
            <person name="Bogdanov V."/>
            <person name="Penin A."/>
            <person name="Logacheva M."/>
        </authorList>
    </citation>
    <scope>NUCLEOTIDE SEQUENCE</scope>
    <source>
        <strain evidence="5">Hsosn_3</strain>
        <tissue evidence="5">Leaf</tissue>
    </source>
</reference>
<dbReference type="Gene3D" id="1.25.10.10">
    <property type="entry name" value="Leucine-rich Repeat Variant"/>
    <property type="match status" value="1"/>
</dbReference>
<evidence type="ECO:0000256" key="2">
    <source>
        <dbReference type="ARBA" id="ARBA00022448"/>
    </source>
</evidence>
<dbReference type="InterPro" id="IPR011989">
    <property type="entry name" value="ARM-like"/>
</dbReference>
<evidence type="ECO:0000313" key="5">
    <source>
        <dbReference type="EMBL" id="KAK1394349.1"/>
    </source>
</evidence>
<keyword evidence="3" id="KW-0653">Protein transport</keyword>
<organism evidence="5 6">
    <name type="scientific">Heracleum sosnowskyi</name>
    <dbReference type="NCBI Taxonomy" id="360622"/>
    <lineage>
        <taxon>Eukaryota</taxon>
        <taxon>Viridiplantae</taxon>
        <taxon>Streptophyta</taxon>
        <taxon>Embryophyta</taxon>
        <taxon>Tracheophyta</taxon>
        <taxon>Spermatophyta</taxon>
        <taxon>Magnoliopsida</taxon>
        <taxon>eudicotyledons</taxon>
        <taxon>Gunneridae</taxon>
        <taxon>Pentapetalae</taxon>
        <taxon>asterids</taxon>
        <taxon>campanulids</taxon>
        <taxon>Apiales</taxon>
        <taxon>Apiaceae</taxon>
        <taxon>Apioideae</taxon>
        <taxon>apioid superclade</taxon>
        <taxon>Tordylieae</taxon>
        <taxon>Tordyliinae</taxon>
        <taxon>Heracleum</taxon>
    </lineage>
</organism>
<accession>A0AAD8IZX8</accession>
<protein>
    <submittedName>
        <fullName evidence="5">Uncharacterized protein</fullName>
    </submittedName>
</protein>
<keyword evidence="2" id="KW-0813">Transport</keyword>
<name>A0AAD8IZX8_9APIA</name>
<evidence type="ECO:0000313" key="6">
    <source>
        <dbReference type="Proteomes" id="UP001237642"/>
    </source>
</evidence>
<evidence type="ECO:0000256" key="3">
    <source>
        <dbReference type="ARBA" id="ARBA00022927"/>
    </source>
</evidence>
<evidence type="ECO:0000256" key="1">
    <source>
        <dbReference type="ARBA" id="ARBA00010394"/>
    </source>
</evidence>